<dbReference type="InterPro" id="IPR002129">
    <property type="entry name" value="PyrdxlP-dep_de-COase"/>
</dbReference>
<dbReference type="SUPFAM" id="SSF53383">
    <property type="entry name" value="PLP-dependent transferases"/>
    <property type="match status" value="1"/>
</dbReference>
<dbReference type="PROSITE" id="PS00392">
    <property type="entry name" value="DDC_GAD_HDC_YDC"/>
    <property type="match status" value="1"/>
</dbReference>
<evidence type="ECO:0000313" key="5">
    <source>
        <dbReference type="EMBL" id="JAS29920.1"/>
    </source>
</evidence>
<dbReference type="GO" id="GO:0030170">
    <property type="term" value="F:pyridoxal phosphate binding"/>
    <property type="evidence" value="ECO:0007669"/>
    <property type="project" value="InterPro"/>
</dbReference>
<evidence type="ECO:0008006" key="6">
    <source>
        <dbReference type="Google" id="ProtNLM"/>
    </source>
</evidence>
<dbReference type="GO" id="GO:0009449">
    <property type="term" value="P:gamma-aminobutyric acid biosynthetic process"/>
    <property type="evidence" value="ECO:0007669"/>
    <property type="project" value="TreeGrafter"/>
</dbReference>
<accession>A0A1B6DW78</accession>
<organism evidence="5">
    <name type="scientific">Clastoptera arizonana</name>
    <name type="common">Arizona spittle bug</name>
    <dbReference type="NCBI Taxonomy" id="38151"/>
    <lineage>
        <taxon>Eukaryota</taxon>
        <taxon>Metazoa</taxon>
        <taxon>Ecdysozoa</taxon>
        <taxon>Arthropoda</taxon>
        <taxon>Hexapoda</taxon>
        <taxon>Insecta</taxon>
        <taxon>Pterygota</taxon>
        <taxon>Neoptera</taxon>
        <taxon>Paraneoptera</taxon>
        <taxon>Hemiptera</taxon>
        <taxon>Auchenorrhyncha</taxon>
        <taxon>Cercopoidea</taxon>
        <taxon>Clastopteridae</taxon>
        <taxon>Clastoptera</taxon>
    </lineage>
</organism>
<evidence type="ECO:0000256" key="4">
    <source>
        <dbReference type="ARBA" id="ARBA00022898"/>
    </source>
</evidence>
<dbReference type="AlphaFoldDB" id="A0A1B6DW78"/>
<dbReference type="EMBL" id="GEDC01007378">
    <property type="protein sequence ID" value="JAS29920.1"/>
    <property type="molecule type" value="Transcribed_RNA"/>
</dbReference>
<evidence type="ECO:0000256" key="1">
    <source>
        <dbReference type="ARBA" id="ARBA00001933"/>
    </source>
</evidence>
<dbReference type="PANTHER" id="PTHR45677">
    <property type="entry name" value="GLUTAMATE DECARBOXYLASE-RELATED"/>
    <property type="match status" value="1"/>
</dbReference>
<keyword evidence="4" id="KW-0663">Pyridoxal phosphate</keyword>
<dbReference type="InterPro" id="IPR021115">
    <property type="entry name" value="Pyridoxal-P_BS"/>
</dbReference>
<dbReference type="InterPro" id="IPR015424">
    <property type="entry name" value="PyrdxlP-dep_Trfase"/>
</dbReference>
<dbReference type="GO" id="GO:0005737">
    <property type="term" value="C:cytoplasm"/>
    <property type="evidence" value="ECO:0007669"/>
    <property type="project" value="TreeGrafter"/>
</dbReference>
<sequence length="202" mass="23563">MAIQADSVTWNPHKLMGTLLQCSTIHFKEEGLLISCNQMSAEYLFMQDKLYDVQYDTGDKVIQCGRHNDIFKLWLQWRAKGTDGFEKHMDRLMELSEYMVKRMKAMPDKFHLLLEPEMVNVSFWYVPKRLRGAKKNTDWENELGKICPILKGRMMTAGTLMVGYQPLDDRPNFFRNIISSAAVTEKDVDFLLDELDRLGNDL</sequence>
<keyword evidence="3" id="KW-0210">Decarboxylase</keyword>
<proteinExistence type="inferred from homology"/>
<comment type="similarity">
    <text evidence="2">Belongs to the group II decarboxylase family.</text>
</comment>
<comment type="cofactor">
    <cofactor evidence="1">
        <name>pyridoxal 5'-phosphate</name>
        <dbReference type="ChEBI" id="CHEBI:597326"/>
    </cofactor>
</comment>
<dbReference type="Gene3D" id="3.90.1150.170">
    <property type="match status" value="1"/>
</dbReference>
<protein>
    <recommendedName>
        <fullName evidence="6">Glutamate decarboxylase</fullName>
    </recommendedName>
</protein>
<dbReference type="PANTHER" id="PTHR45677:SF10">
    <property type="entry name" value="GLUTAMATE DECARBOXYLASE"/>
    <property type="match status" value="1"/>
</dbReference>
<gene>
    <name evidence="5" type="ORF">g.3276</name>
</gene>
<reference evidence="5" key="1">
    <citation type="submission" date="2015-12" db="EMBL/GenBank/DDBJ databases">
        <title>De novo transcriptome assembly of four potential Pierce s Disease insect vectors from Arizona vineyards.</title>
        <authorList>
            <person name="Tassone E.E."/>
        </authorList>
    </citation>
    <scope>NUCLEOTIDE SEQUENCE</scope>
</reference>
<evidence type="ECO:0000256" key="3">
    <source>
        <dbReference type="ARBA" id="ARBA00022793"/>
    </source>
</evidence>
<dbReference type="Pfam" id="PF00282">
    <property type="entry name" value="Pyridoxal_deC"/>
    <property type="match status" value="1"/>
</dbReference>
<evidence type="ECO:0000256" key="2">
    <source>
        <dbReference type="ARBA" id="ARBA00009533"/>
    </source>
</evidence>
<dbReference type="GO" id="GO:0004351">
    <property type="term" value="F:glutamate decarboxylase activity"/>
    <property type="evidence" value="ECO:0007669"/>
    <property type="project" value="TreeGrafter"/>
</dbReference>
<name>A0A1B6DW78_9HEMI</name>
<keyword evidence="3" id="KW-0456">Lyase</keyword>